<evidence type="ECO:0000313" key="2">
    <source>
        <dbReference type="EMBL" id="MDZ5471449.1"/>
    </source>
</evidence>
<sequence length="167" mass="20195">MILPLPEKFDENEWLVIGVLMSGIVIYKLLPKRFPISLSILIMIFSATYARAFDHILASPLLDFYDVMDSPKFELFGVFTYIMYAPFGYLFVYIYDKFKIEDKYIVLYIFIWSFFGIGFEWLSSKCNIFTYKHWNLAYSFTIYLFVQYHTIVFFRYLKKKYKIVNQY</sequence>
<protein>
    <submittedName>
        <fullName evidence="2">Uncharacterized protein</fullName>
    </submittedName>
</protein>
<keyword evidence="1" id="KW-0472">Membrane</keyword>
<comment type="caution">
    <text evidence="2">The sequence shown here is derived from an EMBL/GenBank/DDBJ whole genome shotgun (WGS) entry which is preliminary data.</text>
</comment>
<proteinExistence type="predicted"/>
<dbReference type="RefSeq" id="WP_322445742.1">
    <property type="nucleotide sequence ID" value="NZ_JAXOFX010000003.1"/>
</dbReference>
<dbReference type="Proteomes" id="UP001290455">
    <property type="component" value="Unassembled WGS sequence"/>
</dbReference>
<evidence type="ECO:0000313" key="3">
    <source>
        <dbReference type="Proteomes" id="UP001290455"/>
    </source>
</evidence>
<gene>
    <name evidence="2" type="ORF">SM124_06780</name>
</gene>
<evidence type="ECO:0000256" key="1">
    <source>
        <dbReference type="SAM" id="Phobius"/>
    </source>
</evidence>
<keyword evidence="1" id="KW-0812">Transmembrane</keyword>
<reference evidence="2 3" key="1">
    <citation type="submission" date="2023-11" db="EMBL/GenBank/DDBJ databases">
        <title>Bacillus jintuensis, isolated from a mudflat on the Beibu Gulf coast.</title>
        <authorList>
            <person name="Li M."/>
        </authorList>
    </citation>
    <scope>NUCLEOTIDE SEQUENCE [LARGE SCALE GENOMIC DNA]</scope>
    <source>
        <strain evidence="2 3">31A1R</strain>
    </source>
</reference>
<feature type="transmembrane region" description="Helical" evidence="1">
    <location>
        <begin position="136"/>
        <end position="157"/>
    </location>
</feature>
<feature type="transmembrane region" description="Helical" evidence="1">
    <location>
        <begin position="73"/>
        <end position="93"/>
    </location>
</feature>
<feature type="transmembrane region" description="Helical" evidence="1">
    <location>
        <begin position="36"/>
        <end position="53"/>
    </location>
</feature>
<name>A0ABU5IWC0_9BACI</name>
<keyword evidence="3" id="KW-1185">Reference proteome</keyword>
<keyword evidence="1" id="KW-1133">Transmembrane helix</keyword>
<feature type="transmembrane region" description="Helical" evidence="1">
    <location>
        <begin position="12"/>
        <end position="29"/>
    </location>
</feature>
<dbReference type="EMBL" id="JAXOFX010000003">
    <property type="protein sequence ID" value="MDZ5471449.1"/>
    <property type="molecule type" value="Genomic_DNA"/>
</dbReference>
<organism evidence="2 3">
    <name type="scientific">Robertmurraya mangrovi</name>
    <dbReference type="NCBI Taxonomy" id="3098077"/>
    <lineage>
        <taxon>Bacteria</taxon>
        <taxon>Bacillati</taxon>
        <taxon>Bacillota</taxon>
        <taxon>Bacilli</taxon>
        <taxon>Bacillales</taxon>
        <taxon>Bacillaceae</taxon>
        <taxon>Robertmurraya</taxon>
    </lineage>
</organism>
<accession>A0ABU5IWC0</accession>
<feature type="transmembrane region" description="Helical" evidence="1">
    <location>
        <begin position="105"/>
        <end position="124"/>
    </location>
</feature>